<comment type="subcellular location">
    <subcellularLocation>
        <location evidence="1">Secreted</location>
    </subcellularLocation>
</comment>
<dbReference type="GO" id="GO:0030600">
    <property type="term" value="F:feruloyl esterase activity"/>
    <property type="evidence" value="ECO:0007669"/>
    <property type="project" value="UniProtKB-EC"/>
</dbReference>
<evidence type="ECO:0000256" key="9">
    <source>
        <dbReference type="ARBA" id="ARBA00034075"/>
    </source>
</evidence>
<keyword evidence="8" id="KW-0624">Polysaccharide degradation</keyword>
<comment type="catalytic activity">
    <reaction evidence="9">
        <text>feruloyl-polysaccharide + H2O = ferulate + polysaccharide.</text>
        <dbReference type="EC" id="3.1.1.73"/>
    </reaction>
</comment>
<evidence type="ECO:0000256" key="10">
    <source>
        <dbReference type="SAM" id="SignalP"/>
    </source>
</evidence>
<feature type="chain" id="PRO_5017553477" description="feruloyl esterase" evidence="10">
    <location>
        <begin position="20"/>
        <end position="323"/>
    </location>
</feature>
<keyword evidence="7" id="KW-0119">Carbohydrate metabolism</keyword>
<evidence type="ECO:0000256" key="1">
    <source>
        <dbReference type="ARBA" id="ARBA00004613"/>
    </source>
</evidence>
<evidence type="ECO:0000256" key="3">
    <source>
        <dbReference type="ARBA" id="ARBA00022525"/>
    </source>
</evidence>
<dbReference type="OrthoDB" id="424610at2759"/>
<evidence type="ECO:0000313" key="12">
    <source>
        <dbReference type="Proteomes" id="UP000256645"/>
    </source>
</evidence>
<dbReference type="Gene3D" id="3.40.50.1820">
    <property type="entry name" value="alpha/beta hydrolase"/>
    <property type="match status" value="1"/>
</dbReference>
<dbReference type="GO" id="GO:0005576">
    <property type="term" value="C:extracellular region"/>
    <property type="evidence" value="ECO:0007669"/>
    <property type="project" value="UniProtKB-SubCell"/>
</dbReference>
<gene>
    <name evidence="11" type="ORF">BP6252_05809</name>
</gene>
<evidence type="ECO:0000256" key="5">
    <source>
        <dbReference type="ARBA" id="ARBA00022729"/>
    </source>
</evidence>
<accession>A0A3D8RUV6</accession>
<dbReference type="PANTHER" id="PTHR38050">
    <property type="match status" value="1"/>
</dbReference>
<proteinExistence type="predicted"/>
<feature type="signal peptide" evidence="10">
    <location>
        <begin position="1"/>
        <end position="19"/>
    </location>
</feature>
<keyword evidence="3" id="KW-0964">Secreted</keyword>
<name>A0A3D8RUV6_9HELO</name>
<organism evidence="11 12">
    <name type="scientific">Coleophoma cylindrospora</name>
    <dbReference type="NCBI Taxonomy" id="1849047"/>
    <lineage>
        <taxon>Eukaryota</taxon>
        <taxon>Fungi</taxon>
        <taxon>Dikarya</taxon>
        <taxon>Ascomycota</taxon>
        <taxon>Pezizomycotina</taxon>
        <taxon>Leotiomycetes</taxon>
        <taxon>Helotiales</taxon>
        <taxon>Dermateaceae</taxon>
        <taxon>Coleophoma</taxon>
    </lineage>
</organism>
<dbReference type="EMBL" id="PDLM01000005">
    <property type="protein sequence ID" value="RDW77756.1"/>
    <property type="molecule type" value="Genomic_DNA"/>
</dbReference>
<dbReference type="AlphaFoldDB" id="A0A3D8RUV6"/>
<dbReference type="PANTHER" id="PTHR38050:SF2">
    <property type="entry name" value="FERULOYL ESTERASE C-RELATED"/>
    <property type="match status" value="1"/>
</dbReference>
<evidence type="ECO:0000256" key="7">
    <source>
        <dbReference type="ARBA" id="ARBA00023277"/>
    </source>
</evidence>
<dbReference type="InterPro" id="IPR043595">
    <property type="entry name" value="FaeB/C/D"/>
</dbReference>
<evidence type="ECO:0000313" key="11">
    <source>
        <dbReference type="EMBL" id="RDW77756.1"/>
    </source>
</evidence>
<sequence>MKLLHGLAAIVLACSHVEAYWPAPRCGLPSFINCQKPLPQGQKPGGIYNVSVLTSGLDRSYLISIPPCYTSLPATSVILSYHGGSRNASYQLALDKFTDPEFNRLAIVVYPQGLDNNWQGIPGASVEANDFQFTSDILDQLEQSYCIDRSRIWASGKSDGGGFCNQLACDPVLSKRIAAFAPVSGAFYVNTSPCDANTVSLTCNPGRSNIPLLDIHGGNDTTISYNGGARKKQCLPAIPYFVHQWALRDQLSLDNRTTYITSDTRLYSYGDGNEAGLVSHILDESIGHDWPSTQPNADNTHVGPASYNATPIILGFFKRHRLC</sequence>
<protein>
    <recommendedName>
        <fullName evidence="2">feruloyl esterase</fullName>
        <ecNumber evidence="2">3.1.1.73</ecNumber>
    </recommendedName>
</protein>
<evidence type="ECO:0000256" key="6">
    <source>
        <dbReference type="ARBA" id="ARBA00022801"/>
    </source>
</evidence>
<dbReference type="STRING" id="1849047.A0A3D8RUV6"/>
<dbReference type="GO" id="GO:0045493">
    <property type="term" value="P:xylan catabolic process"/>
    <property type="evidence" value="ECO:0007669"/>
    <property type="project" value="UniProtKB-KW"/>
</dbReference>
<dbReference type="Proteomes" id="UP000256645">
    <property type="component" value="Unassembled WGS sequence"/>
</dbReference>
<reference evidence="11 12" key="1">
    <citation type="journal article" date="2018" name="IMA Fungus">
        <title>IMA Genome-F 9: Draft genome sequence of Annulohypoxylon stygium, Aspergillus mulundensis, Berkeleyomyces basicola (syn. Thielaviopsis basicola), Ceratocystis smalleyi, two Cercospora beticola strains, Coleophoma cylindrospora, Fusarium fracticaudum, Phialophora cf. hyalina, and Morchella septimelata.</title>
        <authorList>
            <person name="Wingfield B.D."/>
            <person name="Bills G.F."/>
            <person name="Dong Y."/>
            <person name="Huang W."/>
            <person name="Nel W.J."/>
            <person name="Swalarsk-Parry B.S."/>
            <person name="Vaghefi N."/>
            <person name="Wilken P.M."/>
            <person name="An Z."/>
            <person name="de Beer Z.W."/>
            <person name="De Vos L."/>
            <person name="Chen L."/>
            <person name="Duong T.A."/>
            <person name="Gao Y."/>
            <person name="Hammerbacher A."/>
            <person name="Kikkert J.R."/>
            <person name="Li Y."/>
            <person name="Li H."/>
            <person name="Li K."/>
            <person name="Li Q."/>
            <person name="Liu X."/>
            <person name="Ma X."/>
            <person name="Naidoo K."/>
            <person name="Pethybridge S.J."/>
            <person name="Sun J."/>
            <person name="Steenkamp E.T."/>
            <person name="van der Nest M.A."/>
            <person name="van Wyk S."/>
            <person name="Wingfield M.J."/>
            <person name="Xiong C."/>
            <person name="Yue Q."/>
            <person name="Zhang X."/>
        </authorList>
    </citation>
    <scope>NUCLEOTIDE SEQUENCE [LARGE SCALE GENOMIC DNA]</scope>
    <source>
        <strain evidence="11 12">BP6252</strain>
    </source>
</reference>
<comment type="caution">
    <text evidence="11">The sequence shown here is derived from an EMBL/GenBank/DDBJ whole genome shotgun (WGS) entry which is preliminary data.</text>
</comment>
<dbReference type="InterPro" id="IPR029058">
    <property type="entry name" value="AB_hydrolase_fold"/>
</dbReference>
<evidence type="ECO:0000256" key="2">
    <source>
        <dbReference type="ARBA" id="ARBA00013091"/>
    </source>
</evidence>
<dbReference type="EC" id="3.1.1.73" evidence="2"/>
<evidence type="ECO:0000256" key="8">
    <source>
        <dbReference type="ARBA" id="ARBA00023326"/>
    </source>
</evidence>
<dbReference type="SUPFAM" id="SSF53474">
    <property type="entry name" value="alpha/beta-Hydrolases"/>
    <property type="match status" value="1"/>
</dbReference>
<evidence type="ECO:0000256" key="4">
    <source>
        <dbReference type="ARBA" id="ARBA00022651"/>
    </source>
</evidence>
<keyword evidence="4" id="KW-0858">Xylan degradation</keyword>
<keyword evidence="12" id="KW-1185">Reference proteome</keyword>
<keyword evidence="5 10" id="KW-0732">Signal</keyword>
<keyword evidence="6" id="KW-0378">Hydrolase</keyword>